<dbReference type="SUPFAM" id="SSF51735">
    <property type="entry name" value="NAD(P)-binding Rossmann-fold domains"/>
    <property type="match status" value="1"/>
</dbReference>
<protein>
    <submittedName>
        <fullName evidence="3">4,5-dihydroxyphthalate dehydrogenase</fullName>
    </submittedName>
</protein>
<sequence length="375" mass="41298">MLTLPAFKIDPRVQLVAACAPRLESRLAFQKEFGGQTYDNIMDICEDKNIEVLYIATPHQFHAEHVLAAAKSGKHVLVDKPLAISIEDGKKMVTACEQSHVHLIVGPSHSFDAPVLQARALIDSGELGAVRMINAMNYTDFLYRPRRPEELMTSEGGGVIFSQAVHQIDIVRLLAGGMGKQVSAMTGNWDAERPTEGAYSALVSFENGVFASLIYSGYAHFDSDEWMDNVNELGYDKAPENYGTARRTLKEGKASQTEAELKQNRAFGASSIASPPTHHEHFGPIIVSCEHADIRLTPDGIWIYKNESYRFEPALEIPNPRTPVIDAIVNAVRNNKPPIQTGRWGLASLEICHAILDSARSSAPVTLHQQISIDN</sequence>
<dbReference type="InterPro" id="IPR055170">
    <property type="entry name" value="GFO_IDH_MocA-like_dom"/>
</dbReference>
<feature type="domain" description="Gfo/Idh/MocA-like oxidoreductase N-terminal" evidence="1">
    <location>
        <begin position="8"/>
        <end position="106"/>
    </location>
</feature>
<feature type="domain" description="GFO/IDH/MocA-like oxidoreductase" evidence="2">
    <location>
        <begin position="115"/>
        <end position="224"/>
    </location>
</feature>
<dbReference type="PANTHER" id="PTHR43377">
    <property type="entry name" value="BILIVERDIN REDUCTASE A"/>
    <property type="match status" value="1"/>
</dbReference>
<dbReference type="PANTHER" id="PTHR43377:SF1">
    <property type="entry name" value="BILIVERDIN REDUCTASE A"/>
    <property type="match status" value="1"/>
</dbReference>
<dbReference type="EMBL" id="NVUS01000004">
    <property type="protein sequence ID" value="PCJ02623.1"/>
    <property type="molecule type" value="Genomic_DNA"/>
</dbReference>
<proteinExistence type="predicted"/>
<dbReference type="InterPro" id="IPR051450">
    <property type="entry name" value="Gfo/Idh/MocA_Oxidoreductases"/>
</dbReference>
<accession>A0A2A4Z6J6</accession>
<evidence type="ECO:0000313" key="3">
    <source>
        <dbReference type="EMBL" id="PCJ02623.1"/>
    </source>
</evidence>
<name>A0A2A4Z6J6_9PROT</name>
<organism evidence="3">
    <name type="scientific">OCS116 cluster bacterium</name>
    <dbReference type="NCBI Taxonomy" id="2030921"/>
    <lineage>
        <taxon>Bacteria</taxon>
        <taxon>Pseudomonadati</taxon>
        <taxon>Pseudomonadota</taxon>
        <taxon>Alphaproteobacteria</taxon>
        <taxon>OCS116 cluster</taxon>
    </lineage>
</organism>
<dbReference type="GO" id="GO:0000166">
    <property type="term" value="F:nucleotide binding"/>
    <property type="evidence" value="ECO:0007669"/>
    <property type="project" value="InterPro"/>
</dbReference>
<dbReference type="InterPro" id="IPR036291">
    <property type="entry name" value="NAD(P)-bd_dom_sf"/>
</dbReference>
<dbReference type="Gene3D" id="3.40.50.720">
    <property type="entry name" value="NAD(P)-binding Rossmann-like Domain"/>
    <property type="match status" value="1"/>
</dbReference>
<dbReference type="InterPro" id="IPR000683">
    <property type="entry name" value="Gfo/Idh/MocA-like_OxRdtase_N"/>
</dbReference>
<reference key="1">
    <citation type="submission" date="2017-08" db="EMBL/GenBank/DDBJ databases">
        <title>A dynamic microbial community with high functional redundancy inhabits the cold, oxic subseafloor aquifer.</title>
        <authorList>
            <person name="Tully B.J."/>
            <person name="Wheat C.G."/>
            <person name="Glazer B.T."/>
            <person name="Huber J.A."/>
        </authorList>
    </citation>
    <scope>NUCLEOTIDE SEQUENCE [LARGE SCALE GENOMIC DNA]</scope>
</reference>
<dbReference type="Pfam" id="PF01408">
    <property type="entry name" value="GFO_IDH_MocA"/>
    <property type="match status" value="1"/>
</dbReference>
<comment type="caution">
    <text evidence="3">The sequence shown here is derived from an EMBL/GenBank/DDBJ whole genome shotgun (WGS) entry which is preliminary data.</text>
</comment>
<dbReference type="SUPFAM" id="SSF55347">
    <property type="entry name" value="Glyceraldehyde-3-phosphate dehydrogenase-like, C-terminal domain"/>
    <property type="match status" value="1"/>
</dbReference>
<gene>
    <name evidence="3" type="ORF">COB13_05190</name>
</gene>
<dbReference type="Pfam" id="PF22725">
    <property type="entry name" value="GFO_IDH_MocA_C3"/>
    <property type="match status" value="1"/>
</dbReference>
<dbReference type="Gene3D" id="3.30.360.10">
    <property type="entry name" value="Dihydrodipicolinate Reductase, domain 2"/>
    <property type="match status" value="1"/>
</dbReference>
<dbReference type="AlphaFoldDB" id="A0A2A4Z6J6"/>
<reference evidence="3" key="2">
    <citation type="journal article" date="2018" name="ISME J.">
        <title>A dynamic microbial community with high functional redundancy inhabits the cold, oxic subseafloor aquifer.</title>
        <authorList>
            <person name="Tully B.J."/>
            <person name="Wheat C.G."/>
            <person name="Glazer B.T."/>
            <person name="Huber J.A."/>
        </authorList>
    </citation>
    <scope>NUCLEOTIDE SEQUENCE</scope>
    <source>
        <strain evidence="3">NORP83</strain>
    </source>
</reference>
<evidence type="ECO:0000259" key="1">
    <source>
        <dbReference type="Pfam" id="PF01408"/>
    </source>
</evidence>
<evidence type="ECO:0000259" key="2">
    <source>
        <dbReference type="Pfam" id="PF22725"/>
    </source>
</evidence>